<accession>A0A5C5W7X8</accession>
<evidence type="ECO:0000313" key="1">
    <source>
        <dbReference type="EMBL" id="TWT46684.1"/>
    </source>
</evidence>
<dbReference type="EMBL" id="SJPH01000003">
    <property type="protein sequence ID" value="TWT46684.1"/>
    <property type="molecule type" value="Genomic_DNA"/>
</dbReference>
<keyword evidence="2" id="KW-1185">Reference proteome</keyword>
<evidence type="ECO:0000313" key="2">
    <source>
        <dbReference type="Proteomes" id="UP000318995"/>
    </source>
</evidence>
<proteinExistence type="predicted"/>
<comment type="caution">
    <text evidence="1">The sequence shown here is derived from an EMBL/GenBank/DDBJ whole genome shotgun (WGS) entry which is preliminary data.</text>
</comment>
<organism evidence="1 2">
    <name type="scientific">Botrimarina hoheduenensis</name>
    <dbReference type="NCBI Taxonomy" id="2528000"/>
    <lineage>
        <taxon>Bacteria</taxon>
        <taxon>Pseudomonadati</taxon>
        <taxon>Planctomycetota</taxon>
        <taxon>Planctomycetia</taxon>
        <taxon>Pirellulales</taxon>
        <taxon>Lacipirellulaceae</taxon>
        <taxon>Botrimarina</taxon>
    </lineage>
</organism>
<dbReference type="InterPro" id="IPR023614">
    <property type="entry name" value="Porin_dom_sf"/>
</dbReference>
<dbReference type="Proteomes" id="UP000318995">
    <property type="component" value="Unassembled WGS sequence"/>
</dbReference>
<dbReference type="AlphaFoldDB" id="A0A5C5W7X8"/>
<sequence>MDAQTSVRELIFLERSLPFAFVPFRQIGVGLYDKALEERATWALSVYRFPTDVFGDTAGDSGYGFSTRETLLLYDDDRSTIHVGGGYTYNRPATEVARLRSPPEVGFNQLDFRATDFPVPFFVDSGPIATDSYQVINAELALTRGPWFAQSEVYFARVDPSTGSGLNFNGAYAQVAYALTGETHPYNPASGAYSRITPNNDYGPCGLGAWEVAGRWSRLDLTDGAVAGGVMNDLTFGLNWYLNKYTKFQFNYIHVFLERPAGVDSEADVLALRAQLDF</sequence>
<dbReference type="OrthoDB" id="9807854at2"/>
<dbReference type="InterPro" id="IPR010870">
    <property type="entry name" value="Porin_O/P"/>
</dbReference>
<dbReference type="Pfam" id="PF07396">
    <property type="entry name" value="Porin_O_P"/>
    <property type="match status" value="1"/>
</dbReference>
<protein>
    <submittedName>
        <fullName evidence="1">Porin P</fullName>
    </submittedName>
</protein>
<dbReference type="SUPFAM" id="SSF56935">
    <property type="entry name" value="Porins"/>
    <property type="match status" value="1"/>
</dbReference>
<gene>
    <name evidence="1" type="primary">oprP</name>
    <name evidence="1" type="ORF">Pla111_17850</name>
</gene>
<name>A0A5C5W7X8_9BACT</name>
<dbReference type="Gene3D" id="2.40.160.10">
    <property type="entry name" value="Porin"/>
    <property type="match status" value="1"/>
</dbReference>
<reference evidence="1 2" key="1">
    <citation type="submission" date="2019-02" db="EMBL/GenBank/DDBJ databases">
        <title>Deep-cultivation of Planctomycetes and their phenomic and genomic characterization uncovers novel biology.</title>
        <authorList>
            <person name="Wiegand S."/>
            <person name="Jogler M."/>
            <person name="Boedeker C."/>
            <person name="Pinto D."/>
            <person name="Vollmers J."/>
            <person name="Rivas-Marin E."/>
            <person name="Kohn T."/>
            <person name="Peeters S.H."/>
            <person name="Heuer A."/>
            <person name="Rast P."/>
            <person name="Oberbeckmann S."/>
            <person name="Bunk B."/>
            <person name="Jeske O."/>
            <person name="Meyerdierks A."/>
            <person name="Storesund J.E."/>
            <person name="Kallscheuer N."/>
            <person name="Luecker S."/>
            <person name="Lage O.M."/>
            <person name="Pohl T."/>
            <person name="Merkel B.J."/>
            <person name="Hornburger P."/>
            <person name="Mueller R.-W."/>
            <person name="Bruemmer F."/>
            <person name="Labrenz M."/>
            <person name="Spormann A.M."/>
            <person name="Op Den Camp H."/>
            <person name="Overmann J."/>
            <person name="Amann R."/>
            <person name="Jetten M.S.M."/>
            <person name="Mascher T."/>
            <person name="Medema M.H."/>
            <person name="Devos D.P."/>
            <person name="Kaster A.-K."/>
            <person name="Ovreas L."/>
            <person name="Rohde M."/>
            <person name="Galperin M.Y."/>
            <person name="Jogler C."/>
        </authorList>
    </citation>
    <scope>NUCLEOTIDE SEQUENCE [LARGE SCALE GENOMIC DNA]</scope>
    <source>
        <strain evidence="1 2">Pla111</strain>
    </source>
</reference>